<dbReference type="RefSeq" id="WP_171906287.1">
    <property type="nucleotide sequence ID" value="NZ_FNAQ01000002.1"/>
</dbReference>
<dbReference type="NCBIfam" id="TIGR03527">
    <property type="entry name" value="selenium_YedF"/>
    <property type="match status" value="1"/>
</dbReference>
<dbReference type="SUPFAM" id="SSF64307">
    <property type="entry name" value="SirA-like"/>
    <property type="match status" value="1"/>
</dbReference>
<gene>
    <name evidence="2" type="ORF">SAMN05661003_10297</name>
</gene>
<name>A0A1G6YPB8_9BACT</name>
<accession>A0A1G6YPB8</accession>
<dbReference type="Pfam" id="PF01206">
    <property type="entry name" value="TusA"/>
    <property type="match status" value="1"/>
</dbReference>
<organism evidence="2 3">
    <name type="scientific">Desulfuromonas thiophila</name>
    <dbReference type="NCBI Taxonomy" id="57664"/>
    <lineage>
        <taxon>Bacteria</taxon>
        <taxon>Pseudomonadati</taxon>
        <taxon>Thermodesulfobacteriota</taxon>
        <taxon>Desulfuromonadia</taxon>
        <taxon>Desulfuromonadales</taxon>
        <taxon>Desulfuromonadaceae</taxon>
        <taxon>Desulfuromonas</taxon>
    </lineage>
</organism>
<dbReference type="InterPro" id="IPR019870">
    <property type="entry name" value="Se_metab_YedF"/>
</dbReference>
<feature type="domain" description="UPF0033" evidence="1">
    <location>
        <begin position="2"/>
        <end position="58"/>
    </location>
</feature>
<evidence type="ECO:0000313" key="3">
    <source>
        <dbReference type="Proteomes" id="UP000243205"/>
    </source>
</evidence>
<dbReference type="Pfam" id="PF02635">
    <property type="entry name" value="DsrE"/>
    <property type="match status" value="1"/>
</dbReference>
<protein>
    <submittedName>
        <fullName evidence="2">Selenium metabolism protein YedF</fullName>
    </submittedName>
</protein>
<dbReference type="InterPro" id="IPR001455">
    <property type="entry name" value="TusA-like"/>
</dbReference>
<sequence length="200" mass="21511">MKILDCRQLQCPQPVLETRKHLLDHPGEPVTVLVADSIAQANVSRLAEREGYQVQAQVTPDGIELQLRLDNDLACQIAPAAAEPAEALDPQLIAYIASNAMGRGSEELGQLLMRNFLFTLAGQRPLPKALLLVNSGVQLACAESPTLEALQNMATAGVDIAVCGLCLEFFQLKDQLAVGRVSNMLETIETLSAANRVLSP</sequence>
<dbReference type="InterPro" id="IPR003787">
    <property type="entry name" value="Sulphur_relay_DsrE/F-like"/>
</dbReference>
<proteinExistence type="predicted"/>
<dbReference type="AlphaFoldDB" id="A0A1G6YPB8"/>
<reference evidence="3" key="1">
    <citation type="submission" date="2016-10" db="EMBL/GenBank/DDBJ databases">
        <authorList>
            <person name="Varghese N."/>
            <person name="Submissions S."/>
        </authorList>
    </citation>
    <scope>NUCLEOTIDE SEQUENCE [LARGE SCALE GENOMIC DNA]</scope>
    <source>
        <strain evidence="3">DSM 8987</strain>
    </source>
</reference>
<dbReference type="InterPro" id="IPR036868">
    <property type="entry name" value="TusA-like_sf"/>
</dbReference>
<dbReference type="STRING" id="57664.SAMN05661003_10297"/>
<dbReference type="SUPFAM" id="SSF75169">
    <property type="entry name" value="DsrEFH-like"/>
    <property type="match status" value="1"/>
</dbReference>
<dbReference type="Gene3D" id="3.30.110.40">
    <property type="entry name" value="TusA-like domain"/>
    <property type="match status" value="1"/>
</dbReference>
<evidence type="ECO:0000313" key="2">
    <source>
        <dbReference type="EMBL" id="SDD91386.1"/>
    </source>
</evidence>
<dbReference type="InterPro" id="IPR027396">
    <property type="entry name" value="DsrEFH-like"/>
</dbReference>
<keyword evidence="3" id="KW-1185">Reference proteome</keyword>
<dbReference type="Proteomes" id="UP000243205">
    <property type="component" value="Unassembled WGS sequence"/>
</dbReference>
<evidence type="ECO:0000259" key="1">
    <source>
        <dbReference type="Pfam" id="PF01206"/>
    </source>
</evidence>
<dbReference type="EMBL" id="FNAQ01000002">
    <property type="protein sequence ID" value="SDD91386.1"/>
    <property type="molecule type" value="Genomic_DNA"/>
</dbReference>